<dbReference type="EMBL" id="CP023247">
    <property type="protein sequence ID" value="ASZ50029.1"/>
    <property type="molecule type" value="Genomic_DNA"/>
</dbReference>
<dbReference type="Gene3D" id="1.10.12.10">
    <property type="entry name" value="Lyase 2-enoyl-coa Hydratase, Chain A, domain 2"/>
    <property type="match status" value="1"/>
</dbReference>
<evidence type="ECO:0000256" key="1">
    <source>
        <dbReference type="ARBA" id="ARBA00005254"/>
    </source>
</evidence>
<organism evidence="2">
    <name type="scientific">Vibrio parahaemolyticus</name>
    <dbReference type="NCBI Taxonomy" id="670"/>
    <lineage>
        <taxon>Bacteria</taxon>
        <taxon>Pseudomonadati</taxon>
        <taxon>Pseudomonadota</taxon>
        <taxon>Gammaproteobacteria</taxon>
        <taxon>Vibrionales</taxon>
        <taxon>Vibrionaceae</taxon>
        <taxon>Vibrio</taxon>
    </lineage>
</organism>
<dbReference type="InterPro" id="IPR029045">
    <property type="entry name" value="ClpP/crotonase-like_dom_sf"/>
</dbReference>
<protein>
    <submittedName>
        <fullName evidence="2">Gamma-carboxygeranoyl-CoA hydratase</fullName>
    </submittedName>
</protein>
<comment type="similarity">
    <text evidence="1">Belongs to the enoyl-CoA hydratase/isomerase family.</text>
</comment>
<accession>A0A249W097</accession>
<dbReference type="Gene3D" id="3.90.226.10">
    <property type="entry name" value="2-enoyl-CoA Hydratase, Chain A, domain 1"/>
    <property type="match status" value="1"/>
</dbReference>
<dbReference type="PANTHER" id="PTHR42964">
    <property type="entry name" value="ENOYL-COA HYDRATASE"/>
    <property type="match status" value="1"/>
</dbReference>
<gene>
    <name evidence="2" type="ORF">YA91_05345</name>
</gene>
<dbReference type="InterPro" id="IPR051683">
    <property type="entry name" value="Enoyl-CoA_Hydratase/Isomerase"/>
</dbReference>
<dbReference type="PANTHER" id="PTHR42964:SF1">
    <property type="entry name" value="POLYKETIDE BIOSYNTHESIS ENOYL-COA HYDRATASE PKSH-RELATED"/>
    <property type="match status" value="1"/>
</dbReference>
<sequence>MSDKGSHMTGLLLEKDSNGVAWLSLNRPEKHNAFNDELIASLIETLEQLEQDDSLRALVLTAQGKHFSAGADLGWMQSMATKTESENLQDAQQLAMLLHKLDTFSKPTIAMVHGAAFGGALGLICCCDIAIGTPESRFCLSEVKLGLLPATIGPYVIRAIGQRQSRRYFLTAELIDAETALSMNILHQIDPQPKEAVNRMVDHLINNGPQAMLAAKELCLRCDNQPIDHSLIEYTSQAIAVARVSAEGQEGLTAFFEKRAAHWRNHV</sequence>
<name>A0A249W097_VIBPH</name>
<dbReference type="InterPro" id="IPR014748">
    <property type="entry name" value="Enoyl-CoA_hydra_C"/>
</dbReference>
<dbReference type="GO" id="GO:0003824">
    <property type="term" value="F:catalytic activity"/>
    <property type="evidence" value="ECO:0007669"/>
    <property type="project" value="UniProtKB-ARBA"/>
</dbReference>
<evidence type="ECO:0000313" key="2">
    <source>
        <dbReference type="EMBL" id="ASZ50029.1"/>
    </source>
</evidence>
<reference evidence="2" key="1">
    <citation type="submission" date="2017-09" db="EMBL/GenBank/DDBJ databases">
        <authorList>
            <person name="Ehlers B."/>
            <person name="Leendertz F.H."/>
        </authorList>
    </citation>
    <scope>NUCLEOTIDE SEQUENCE</scope>
    <source>
        <strain evidence="2">MAVP-26</strain>
    </source>
</reference>
<dbReference type="CDD" id="cd06558">
    <property type="entry name" value="crotonase-like"/>
    <property type="match status" value="1"/>
</dbReference>
<dbReference type="GO" id="GO:0008300">
    <property type="term" value="P:isoprenoid catabolic process"/>
    <property type="evidence" value="ECO:0007669"/>
    <property type="project" value="TreeGrafter"/>
</dbReference>
<dbReference type="InterPro" id="IPR001753">
    <property type="entry name" value="Enoyl-CoA_hydra/iso"/>
</dbReference>
<proteinExistence type="inferred from homology"/>
<dbReference type="AlphaFoldDB" id="A0A249W097"/>
<dbReference type="Pfam" id="PF00378">
    <property type="entry name" value="ECH_1"/>
    <property type="match status" value="1"/>
</dbReference>
<dbReference type="SUPFAM" id="SSF52096">
    <property type="entry name" value="ClpP/crotonase"/>
    <property type="match status" value="1"/>
</dbReference>